<proteinExistence type="predicted"/>
<evidence type="ECO:0000313" key="1">
    <source>
        <dbReference type="EMBL" id="WYF43713.1"/>
    </source>
</evidence>
<dbReference type="RefSeq" id="WP_339094626.1">
    <property type="nucleotide sequence ID" value="NZ_CP149782.1"/>
</dbReference>
<sequence length="154" mass="17138">MPEKIYHLSLEWKPVAAVGDLPGLEVRVDGVLLSDLVRDWENAHESDNSKKIAQAHGPIIRYHSSYLHSWLGEKLSEEDVAPPSKASLLGCSCGEVGCWPLQVSVTLNEKTVVWSDFFQPFRPEATIFEGFGPFTFHRAGYEAEVRRAMADAPA</sequence>
<gene>
    <name evidence="1" type="ORF">WDJ50_09825</name>
</gene>
<dbReference type="EMBL" id="CP149782">
    <property type="protein sequence ID" value="WYF43713.1"/>
    <property type="molecule type" value="Genomic_DNA"/>
</dbReference>
<protein>
    <submittedName>
        <fullName evidence="1">Uncharacterized protein</fullName>
    </submittedName>
</protein>
<reference evidence="1" key="1">
    <citation type="submission" date="2024-03" db="EMBL/GenBank/DDBJ databases">
        <title>Deinococcus weizhi sp. nov., isolated from human skin.</title>
        <authorList>
            <person name="Wei Z."/>
            <person name="Tian F."/>
            <person name="Yang C."/>
            <person name="Xin L.T."/>
            <person name="Wen Z.J."/>
            <person name="Lan K.C."/>
            <person name="Yu L."/>
            <person name="Zhe W."/>
            <person name="Dan F.D."/>
            <person name="Jun W."/>
            <person name="Rui Z."/>
            <person name="Yong X.J."/>
            <person name="Ting Y."/>
            <person name="Wei X."/>
            <person name="Xu Z.G."/>
            <person name="Xin Z."/>
            <person name="Dong F.G."/>
            <person name="Ni X.M."/>
            <person name="Zheng M.G."/>
            <person name="Chun Y."/>
            <person name="Qian W.X."/>
        </authorList>
    </citation>
    <scope>NUCLEOTIDE SEQUENCE</scope>
    <source>
        <strain evidence="1">VB142</strain>
    </source>
</reference>
<accession>A0AAU6Q0H3</accession>
<dbReference type="AlphaFoldDB" id="A0AAU6Q0H3"/>
<name>A0AAU6Q0H3_9DEIO</name>
<organism evidence="1">
    <name type="scientific">Deinococcus sp. VB142</name>
    <dbReference type="NCBI Taxonomy" id="3112952"/>
    <lineage>
        <taxon>Bacteria</taxon>
        <taxon>Thermotogati</taxon>
        <taxon>Deinococcota</taxon>
        <taxon>Deinococci</taxon>
        <taxon>Deinococcales</taxon>
        <taxon>Deinococcaceae</taxon>
        <taxon>Deinococcus</taxon>
    </lineage>
</organism>